<evidence type="ECO:0000256" key="2">
    <source>
        <dbReference type="SAM" id="SignalP"/>
    </source>
</evidence>
<dbReference type="InterPro" id="IPR000250">
    <property type="entry name" value="Peptidase_G1"/>
</dbReference>
<dbReference type="EMBL" id="JAGSOH010000003">
    <property type="protein sequence ID" value="MBR7825049.1"/>
    <property type="molecule type" value="Genomic_DNA"/>
</dbReference>
<dbReference type="GO" id="GO:0006508">
    <property type="term" value="P:proteolysis"/>
    <property type="evidence" value="ECO:0007669"/>
    <property type="project" value="InterPro"/>
</dbReference>
<proteinExistence type="predicted"/>
<dbReference type="Pfam" id="PF01828">
    <property type="entry name" value="Peptidase_A4"/>
    <property type="match status" value="1"/>
</dbReference>
<feature type="active site" description="Proton acceptor" evidence="1">
    <location>
        <position position="198"/>
    </location>
</feature>
<dbReference type="InterPro" id="IPR038656">
    <property type="entry name" value="Peptidase_G1_sf"/>
</dbReference>
<dbReference type="SUPFAM" id="SSF49899">
    <property type="entry name" value="Concanavalin A-like lectins/glucanases"/>
    <property type="match status" value="1"/>
</dbReference>
<reference evidence="3" key="1">
    <citation type="submission" date="2021-04" db="EMBL/GenBank/DDBJ databases">
        <title>Genome based classification of Actinospica acidithermotolerans sp. nov., an actinobacterium isolated from an Indonesian hot spring.</title>
        <authorList>
            <person name="Kusuma A.B."/>
            <person name="Putra K.E."/>
            <person name="Nafisah S."/>
            <person name="Loh J."/>
            <person name="Nouioui I."/>
            <person name="Goodfellow M."/>
        </authorList>
    </citation>
    <scope>NUCLEOTIDE SEQUENCE</scope>
    <source>
        <strain evidence="3">MGRD01-02</strain>
    </source>
</reference>
<dbReference type="GO" id="GO:0070007">
    <property type="term" value="F:glutamic-type endopeptidase activity"/>
    <property type="evidence" value="ECO:0007669"/>
    <property type="project" value="InterPro"/>
</dbReference>
<feature type="signal peptide" evidence="2">
    <location>
        <begin position="1"/>
        <end position="27"/>
    </location>
</feature>
<dbReference type="Gene3D" id="2.60.120.700">
    <property type="entry name" value="Peptidase G1"/>
    <property type="match status" value="1"/>
</dbReference>
<evidence type="ECO:0008006" key="5">
    <source>
        <dbReference type="Google" id="ProtNLM"/>
    </source>
</evidence>
<evidence type="ECO:0000313" key="3">
    <source>
        <dbReference type="EMBL" id="MBR7825049.1"/>
    </source>
</evidence>
<name>A0A941EBX9_9ACTN</name>
<dbReference type="CDD" id="cd13426">
    <property type="entry name" value="Peptidase_G1"/>
    <property type="match status" value="1"/>
</dbReference>
<feature type="chain" id="PRO_5037830966" description="Peptidase A4 family protein" evidence="2">
    <location>
        <begin position="28"/>
        <end position="261"/>
    </location>
</feature>
<keyword evidence="2" id="KW-0732">Signal</keyword>
<accession>A0A941EBX9</accession>
<gene>
    <name evidence="3" type="ORF">KDK95_01935</name>
</gene>
<organism evidence="3 4">
    <name type="scientific">Actinospica acidithermotolerans</name>
    <dbReference type="NCBI Taxonomy" id="2828514"/>
    <lineage>
        <taxon>Bacteria</taxon>
        <taxon>Bacillati</taxon>
        <taxon>Actinomycetota</taxon>
        <taxon>Actinomycetes</taxon>
        <taxon>Catenulisporales</taxon>
        <taxon>Actinospicaceae</taxon>
        <taxon>Actinospica</taxon>
    </lineage>
</organism>
<protein>
    <recommendedName>
        <fullName evidence="5">Peptidase A4 family protein</fullName>
    </recommendedName>
</protein>
<dbReference type="AlphaFoldDB" id="A0A941EBX9"/>
<sequence length="261" mass="27146">MIRHWSIPVAALALATGSLAIATPAMATTASPAAHSRFVPGGVLFKPATALGTHAARAGGKIEYSSNWSGYAVTGGTYTSVSATWVQNAGTCSSSDTDTDMSPWVGIDGYSSSTVEQTGTSVDCSGSTKTYYAWYEMYPANFVTINKTVKAGDTFYGAVTRSGTSYTLTLKDETQGWTNTVTKTASGDANSSAEAIMEMAADELTQWSGTDPFTSFTVNGVAAGSAGTTHQMEIESGSTLCDTTSSLSSGENFTTTWDNLC</sequence>
<keyword evidence="4" id="KW-1185">Reference proteome</keyword>
<evidence type="ECO:0000256" key="1">
    <source>
        <dbReference type="PIRSR" id="PIRSR600250-50"/>
    </source>
</evidence>
<dbReference type="RefSeq" id="WP_212516210.1">
    <property type="nucleotide sequence ID" value="NZ_JAGSOH010000003.1"/>
</dbReference>
<comment type="caution">
    <text evidence="3">The sequence shown here is derived from an EMBL/GenBank/DDBJ whole genome shotgun (WGS) entry which is preliminary data.</text>
</comment>
<dbReference type="InterPro" id="IPR013320">
    <property type="entry name" value="ConA-like_dom_sf"/>
</dbReference>
<dbReference type="Proteomes" id="UP000676325">
    <property type="component" value="Unassembled WGS sequence"/>
</dbReference>
<evidence type="ECO:0000313" key="4">
    <source>
        <dbReference type="Proteomes" id="UP000676325"/>
    </source>
</evidence>